<keyword evidence="1" id="KW-1133">Transmembrane helix</keyword>
<gene>
    <name evidence="2" type="ORF">COT96_01165</name>
</gene>
<name>A0A2M6WRQ2_9BACT</name>
<evidence type="ECO:0000313" key="2">
    <source>
        <dbReference type="EMBL" id="PIT95454.1"/>
    </source>
</evidence>
<feature type="transmembrane region" description="Helical" evidence="1">
    <location>
        <begin position="21"/>
        <end position="39"/>
    </location>
</feature>
<protein>
    <submittedName>
        <fullName evidence="2">Uncharacterized protein</fullName>
    </submittedName>
</protein>
<sequence>MRKQNKISKGMDKARIIFKELFYTLTGALILFVILETAWPGVVLAYFNINWLLIFWLIAGILILLFDKKYLPR</sequence>
<dbReference type="EMBL" id="PFAO01000025">
    <property type="protein sequence ID" value="PIT95454.1"/>
    <property type="molecule type" value="Genomic_DNA"/>
</dbReference>
<reference evidence="3" key="1">
    <citation type="submission" date="2017-09" db="EMBL/GenBank/DDBJ databases">
        <title>Depth-based differentiation of microbial function through sediment-hosted aquifers and enrichment of novel symbionts in the deep terrestrial subsurface.</title>
        <authorList>
            <person name="Probst A.J."/>
            <person name="Ladd B."/>
            <person name="Jarett J.K."/>
            <person name="Geller-Mcgrath D.E."/>
            <person name="Sieber C.M.K."/>
            <person name="Emerson J.B."/>
            <person name="Anantharaman K."/>
            <person name="Thomas B.C."/>
            <person name="Malmstrom R."/>
            <person name="Stieglmeier M."/>
            <person name="Klingl A."/>
            <person name="Woyke T."/>
            <person name="Ryan C.M."/>
            <person name="Banfield J.F."/>
        </authorList>
    </citation>
    <scope>NUCLEOTIDE SEQUENCE [LARGE SCALE GENOMIC DNA]</scope>
</reference>
<proteinExistence type="predicted"/>
<evidence type="ECO:0000313" key="3">
    <source>
        <dbReference type="Proteomes" id="UP000228964"/>
    </source>
</evidence>
<keyword evidence="1" id="KW-0472">Membrane</keyword>
<feature type="transmembrane region" description="Helical" evidence="1">
    <location>
        <begin position="45"/>
        <end position="66"/>
    </location>
</feature>
<accession>A0A2M6WRQ2</accession>
<evidence type="ECO:0000256" key="1">
    <source>
        <dbReference type="SAM" id="Phobius"/>
    </source>
</evidence>
<dbReference type="Proteomes" id="UP000228964">
    <property type="component" value="Unassembled WGS sequence"/>
</dbReference>
<keyword evidence="1" id="KW-0812">Transmembrane</keyword>
<dbReference type="AlphaFoldDB" id="A0A2M6WRQ2"/>
<comment type="caution">
    <text evidence="2">The sequence shown here is derived from an EMBL/GenBank/DDBJ whole genome shotgun (WGS) entry which is preliminary data.</text>
</comment>
<organism evidence="2 3">
    <name type="scientific">Candidatus Falkowbacteria bacterium CG10_big_fil_rev_8_21_14_0_10_38_22</name>
    <dbReference type="NCBI Taxonomy" id="1974564"/>
    <lineage>
        <taxon>Bacteria</taxon>
        <taxon>Candidatus Falkowiibacteriota</taxon>
    </lineage>
</organism>